<keyword evidence="3" id="KW-1185">Reference proteome</keyword>
<protein>
    <submittedName>
        <fullName evidence="2">Uncharacterized protein</fullName>
    </submittedName>
</protein>
<organism evidence="2 3">
    <name type="scientific">Mycena metata</name>
    <dbReference type="NCBI Taxonomy" id="1033252"/>
    <lineage>
        <taxon>Eukaryota</taxon>
        <taxon>Fungi</taxon>
        <taxon>Dikarya</taxon>
        <taxon>Basidiomycota</taxon>
        <taxon>Agaricomycotina</taxon>
        <taxon>Agaricomycetes</taxon>
        <taxon>Agaricomycetidae</taxon>
        <taxon>Agaricales</taxon>
        <taxon>Marasmiineae</taxon>
        <taxon>Mycenaceae</taxon>
        <taxon>Mycena</taxon>
    </lineage>
</organism>
<dbReference type="SUPFAM" id="SSF144000">
    <property type="entry name" value="Oxysterol-binding protein-like"/>
    <property type="match status" value="1"/>
</dbReference>
<dbReference type="Proteomes" id="UP001215598">
    <property type="component" value="Unassembled WGS sequence"/>
</dbReference>
<feature type="region of interest" description="Disordered" evidence="1">
    <location>
        <begin position="105"/>
        <end position="151"/>
    </location>
</feature>
<dbReference type="InterPro" id="IPR037239">
    <property type="entry name" value="OSBP_sf"/>
</dbReference>
<comment type="caution">
    <text evidence="2">The sequence shown here is derived from an EMBL/GenBank/DDBJ whole genome shotgun (WGS) entry which is preliminary data.</text>
</comment>
<feature type="compositionally biased region" description="Low complexity" evidence="1">
    <location>
        <begin position="107"/>
        <end position="129"/>
    </location>
</feature>
<evidence type="ECO:0000313" key="2">
    <source>
        <dbReference type="EMBL" id="KAJ7705863.1"/>
    </source>
</evidence>
<name>A0AAD7GV12_9AGAR</name>
<evidence type="ECO:0000256" key="1">
    <source>
        <dbReference type="SAM" id="MobiDB-lite"/>
    </source>
</evidence>
<sequence>MPATLVWASHHPPVSAHYAASPSRSLEPYGIDQISAKISGTTLVHPEDDWCTGGNQRFRGILEYKEEGDTQHNEWTKVKHVPQARLVAVFDGSWRNRIRSRRVGVNSYPDTTTSSYSSASPSHASLPVSPFRPGPRGVIAPPKECRRGGGRLRPLEKQLPHESRSLWDIVTTRLLKEVSNATKEKAAIEQKQRDNAADRKRKGVERAECGCAYRHGAVEDGVMSGVVWSEGSVAARREGGGFVDVGVGVAADTVYGVGVVELSVRVVSNHLPLPHRVYLFAIDIRAGVNGSQLLDEPIVITPNDLLAVVSPSPDSRIADERRACPLLEPIQRQLKRVERTAAHHRSKVPPLVSDKDSHPASLLQRLRALRRTLIATSPDMPDRFARVHAVLARRAYKREGKGNLYVTARIDEKIHEDYKGQRIPLETFLDHLEVKLGHTKAMKARQRQYKKCAKKQHLIWHHYYRADRRMLGERMIQLTLDALGAQRVIRRCPGCGIYHREYYSFRSIGSYERLHRIIVSCLEALGQKKIEKVGF</sequence>
<dbReference type="Gene3D" id="6.10.140.1150">
    <property type="match status" value="1"/>
</dbReference>
<accession>A0AAD7GV12</accession>
<gene>
    <name evidence="2" type="ORF">B0H16DRAFT_1747006</name>
</gene>
<evidence type="ECO:0000313" key="3">
    <source>
        <dbReference type="Proteomes" id="UP001215598"/>
    </source>
</evidence>
<proteinExistence type="predicted"/>
<dbReference type="EMBL" id="JARKIB010000463">
    <property type="protein sequence ID" value="KAJ7705863.1"/>
    <property type="molecule type" value="Genomic_DNA"/>
</dbReference>
<dbReference type="AlphaFoldDB" id="A0AAD7GV12"/>
<reference evidence="2" key="1">
    <citation type="submission" date="2023-03" db="EMBL/GenBank/DDBJ databases">
        <title>Massive genome expansion in bonnet fungi (Mycena s.s.) driven by repeated elements and novel gene families across ecological guilds.</title>
        <authorList>
            <consortium name="Lawrence Berkeley National Laboratory"/>
            <person name="Harder C.B."/>
            <person name="Miyauchi S."/>
            <person name="Viragh M."/>
            <person name="Kuo A."/>
            <person name="Thoen E."/>
            <person name="Andreopoulos B."/>
            <person name="Lu D."/>
            <person name="Skrede I."/>
            <person name="Drula E."/>
            <person name="Henrissat B."/>
            <person name="Morin E."/>
            <person name="Kohler A."/>
            <person name="Barry K."/>
            <person name="LaButti K."/>
            <person name="Morin E."/>
            <person name="Salamov A."/>
            <person name="Lipzen A."/>
            <person name="Mereny Z."/>
            <person name="Hegedus B."/>
            <person name="Baldrian P."/>
            <person name="Stursova M."/>
            <person name="Weitz H."/>
            <person name="Taylor A."/>
            <person name="Grigoriev I.V."/>
            <person name="Nagy L.G."/>
            <person name="Martin F."/>
            <person name="Kauserud H."/>
        </authorList>
    </citation>
    <scope>NUCLEOTIDE SEQUENCE</scope>
    <source>
        <strain evidence="2">CBHHK182m</strain>
    </source>
</reference>
<dbReference type="Gene3D" id="2.40.160.120">
    <property type="match status" value="1"/>
</dbReference>